<sequence>MSDHSNRNSGSRIRPGDEGVLPPPPPDAEAHSREVRAHIARIIDEADGVIPFSRFMDLALYAPGLGYYSAGARKFGEAGDFITAPEMSSLFSFCLADQAAQVLDRLGGGDILELGAGSGAMAASVLDRLASSGCLPERYLILEVSAELRERQARTLEERVPDLADRVFWLDDFPEALRGVVLANEVLDALPVERFRIRGGAVRRLGVARKGEGFSWREMPHDRDLSERVRAIEEELGRKLPEGYESEVSTAMPALVERIAGCLRRGAALLVDYGLPRREYYMPDRGRGTLMCHYRHRAHEDPFLHPGIQDITAWVDFTAVAETAVQAGCSLLGYTTQAHFLLGAGIDRHVAHVNPEDTLSQLKLAQEVKLLTLPGEMGERFKVIGFARGDDIGMSGFGFRDLRMRL</sequence>
<dbReference type="PANTHER" id="PTHR12049">
    <property type="entry name" value="PROTEIN ARGININE METHYLTRANSFERASE NDUFAF7, MITOCHONDRIAL"/>
    <property type="match status" value="1"/>
</dbReference>
<dbReference type="InterPro" id="IPR029063">
    <property type="entry name" value="SAM-dependent_MTases_sf"/>
</dbReference>
<dbReference type="SUPFAM" id="SSF53335">
    <property type="entry name" value="S-adenosyl-L-methionine-dependent methyltransferases"/>
    <property type="match status" value="1"/>
</dbReference>
<proteinExistence type="predicted"/>
<protein>
    <submittedName>
        <fullName evidence="4">SAM-dependent methyltransferase</fullName>
        <ecNumber evidence="4">2.1.1.-</ecNumber>
    </submittedName>
</protein>
<evidence type="ECO:0000313" key="4">
    <source>
        <dbReference type="EMBL" id="MDQ2070867.1"/>
    </source>
</evidence>
<dbReference type="Gene3D" id="3.40.50.12710">
    <property type="match status" value="1"/>
</dbReference>
<gene>
    <name evidence="4" type="ORF">RBH19_13395</name>
</gene>
<evidence type="ECO:0000256" key="2">
    <source>
        <dbReference type="ARBA" id="ARBA00022679"/>
    </source>
</evidence>
<evidence type="ECO:0000313" key="5">
    <source>
        <dbReference type="Proteomes" id="UP001239019"/>
    </source>
</evidence>
<dbReference type="PANTHER" id="PTHR12049:SF7">
    <property type="entry name" value="PROTEIN ARGININE METHYLTRANSFERASE NDUFAF7, MITOCHONDRIAL"/>
    <property type="match status" value="1"/>
</dbReference>
<feature type="region of interest" description="Disordered" evidence="3">
    <location>
        <begin position="1"/>
        <end position="31"/>
    </location>
</feature>
<dbReference type="EMBL" id="JAVDDT010000012">
    <property type="protein sequence ID" value="MDQ2070867.1"/>
    <property type="molecule type" value="Genomic_DNA"/>
</dbReference>
<dbReference type="GO" id="GO:0032259">
    <property type="term" value="P:methylation"/>
    <property type="evidence" value="ECO:0007669"/>
    <property type="project" value="UniProtKB-KW"/>
</dbReference>
<dbReference type="Proteomes" id="UP001239019">
    <property type="component" value="Unassembled WGS sequence"/>
</dbReference>
<evidence type="ECO:0000256" key="3">
    <source>
        <dbReference type="SAM" id="MobiDB-lite"/>
    </source>
</evidence>
<comment type="caution">
    <text evidence="4">The sequence shown here is derived from an EMBL/GenBank/DDBJ whole genome shotgun (WGS) entry which is preliminary data.</text>
</comment>
<keyword evidence="5" id="KW-1185">Reference proteome</keyword>
<evidence type="ECO:0000256" key="1">
    <source>
        <dbReference type="ARBA" id="ARBA00022603"/>
    </source>
</evidence>
<dbReference type="Pfam" id="PF02636">
    <property type="entry name" value="Methyltransf_28"/>
    <property type="match status" value="1"/>
</dbReference>
<reference evidence="4 5" key="1">
    <citation type="submission" date="2023-08" db="EMBL/GenBank/DDBJ databases">
        <title>Whole-genome sequencing of halo(alkali)philic microorganisms from hypersaline lakes.</title>
        <authorList>
            <person name="Sorokin D.Y."/>
            <person name="Abbas B."/>
            <person name="Merkel A.Y."/>
        </authorList>
    </citation>
    <scope>NUCLEOTIDE SEQUENCE [LARGE SCALE GENOMIC DNA]</scope>
    <source>
        <strain evidence="4 5">AB-CW4</strain>
    </source>
</reference>
<accession>A0ABU0WA03</accession>
<dbReference type="EC" id="2.1.1.-" evidence="4"/>
<keyword evidence="1 4" id="KW-0489">Methyltransferase</keyword>
<organism evidence="4 5">
    <name type="scientific">Natronospira bacteriovora</name>
    <dbReference type="NCBI Taxonomy" id="3069753"/>
    <lineage>
        <taxon>Bacteria</taxon>
        <taxon>Pseudomonadati</taxon>
        <taxon>Pseudomonadota</taxon>
        <taxon>Gammaproteobacteria</taxon>
        <taxon>Natronospirales</taxon>
        <taxon>Natronospiraceae</taxon>
        <taxon>Natronospira</taxon>
    </lineage>
</organism>
<dbReference type="RefSeq" id="WP_306729363.1">
    <property type="nucleotide sequence ID" value="NZ_JAVDDT010000012.1"/>
</dbReference>
<keyword evidence="2 4" id="KW-0808">Transferase</keyword>
<dbReference type="InterPro" id="IPR038375">
    <property type="entry name" value="NDUFAF7_sf"/>
</dbReference>
<dbReference type="GO" id="GO:0008168">
    <property type="term" value="F:methyltransferase activity"/>
    <property type="evidence" value="ECO:0007669"/>
    <property type="project" value="UniProtKB-KW"/>
</dbReference>
<name>A0ABU0WA03_9GAMM</name>
<dbReference type="InterPro" id="IPR003788">
    <property type="entry name" value="NDUFAF7"/>
</dbReference>